<gene>
    <name evidence="2" type="ORF">FFA01_22100</name>
</gene>
<dbReference type="SUPFAM" id="SSF55486">
    <property type="entry name" value="Metalloproteases ('zincins'), catalytic domain"/>
    <property type="match status" value="1"/>
</dbReference>
<name>A0ABQ0UQZ9_9MICO</name>
<evidence type="ECO:0008006" key="4">
    <source>
        <dbReference type="Google" id="ProtNLM"/>
    </source>
</evidence>
<protein>
    <recommendedName>
        <fullName evidence="4">Metallopeptidase family protein</fullName>
    </recommendedName>
</protein>
<dbReference type="EMBL" id="BJUV01000022">
    <property type="protein sequence ID" value="GEK83901.1"/>
    <property type="molecule type" value="Genomic_DNA"/>
</dbReference>
<evidence type="ECO:0000313" key="3">
    <source>
        <dbReference type="Proteomes" id="UP000321154"/>
    </source>
</evidence>
<keyword evidence="3" id="KW-1185">Reference proteome</keyword>
<evidence type="ECO:0000256" key="1">
    <source>
        <dbReference type="SAM" id="MobiDB-lite"/>
    </source>
</evidence>
<sequence length="192" mass="21836">MSVATASSWQVTLLQGRPFIGDETSPCGPGGRSAPAVRDYDGPMVRPHRVRVTDRSRHRDRHGRGLRSSAAGPHLPFLRTRVDLFDDIVASTADYLRELWPDELEGVSFEVAGLPARPDRRRVERWLVDSGARRVVLYRLPIERLAPALEHRSSPDAEWDHRVLVEGHVFRAVAELLGKDPWELAPDRWRDR</sequence>
<dbReference type="Proteomes" id="UP000321154">
    <property type="component" value="Unassembled WGS sequence"/>
</dbReference>
<feature type="region of interest" description="Disordered" evidence="1">
    <location>
        <begin position="20"/>
        <end position="42"/>
    </location>
</feature>
<proteinExistence type="predicted"/>
<comment type="caution">
    <text evidence="2">The sequence shown here is derived from an EMBL/GenBank/DDBJ whole genome shotgun (WGS) entry which is preliminary data.</text>
</comment>
<organism evidence="2 3">
    <name type="scientific">Frigoribacterium faeni</name>
    <dbReference type="NCBI Taxonomy" id="145483"/>
    <lineage>
        <taxon>Bacteria</taxon>
        <taxon>Bacillati</taxon>
        <taxon>Actinomycetota</taxon>
        <taxon>Actinomycetes</taxon>
        <taxon>Micrococcales</taxon>
        <taxon>Microbacteriaceae</taxon>
        <taxon>Frigoribacterium</taxon>
    </lineage>
</organism>
<accession>A0ABQ0UQZ9</accession>
<dbReference type="CDD" id="cd12954">
    <property type="entry name" value="MMP_TTHA0227_like_1"/>
    <property type="match status" value="1"/>
</dbReference>
<evidence type="ECO:0000313" key="2">
    <source>
        <dbReference type="EMBL" id="GEK83901.1"/>
    </source>
</evidence>
<reference evidence="2 3" key="1">
    <citation type="submission" date="2019-07" db="EMBL/GenBank/DDBJ databases">
        <title>Whole genome shotgun sequence of Frigoribacterium faeni NBRC 103066.</title>
        <authorList>
            <person name="Hosoyama A."/>
            <person name="Uohara A."/>
            <person name="Ohji S."/>
            <person name="Ichikawa N."/>
        </authorList>
    </citation>
    <scope>NUCLEOTIDE SEQUENCE [LARGE SCALE GENOMIC DNA]</scope>
    <source>
        <strain evidence="2 3">NBRC 103066</strain>
    </source>
</reference>